<organism evidence="3 4">
    <name type="scientific">Meganyctiphanes norvegica</name>
    <name type="common">Northern krill</name>
    <name type="synonym">Thysanopoda norvegica</name>
    <dbReference type="NCBI Taxonomy" id="48144"/>
    <lineage>
        <taxon>Eukaryota</taxon>
        <taxon>Metazoa</taxon>
        <taxon>Ecdysozoa</taxon>
        <taxon>Arthropoda</taxon>
        <taxon>Crustacea</taxon>
        <taxon>Multicrustacea</taxon>
        <taxon>Malacostraca</taxon>
        <taxon>Eumalacostraca</taxon>
        <taxon>Eucarida</taxon>
        <taxon>Euphausiacea</taxon>
        <taxon>Euphausiidae</taxon>
        <taxon>Meganyctiphanes</taxon>
    </lineage>
</organism>
<protein>
    <recommendedName>
        <fullName evidence="1">Beta-1,4-N-acetylgalactosaminyltransferase</fullName>
        <ecNumber evidence="1">2.4.1.-</ecNumber>
    </recommendedName>
    <alternativeName>
        <fullName evidence="1">Beta-4-GalNAcT</fullName>
    </alternativeName>
</protein>
<dbReference type="InterPro" id="IPR027995">
    <property type="entry name" value="Galactosyl_T_N"/>
</dbReference>
<dbReference type="GO" id="GO:0016020">
    <property type="term" value="C:membrane"/>
    <property type="evidence" value="ECO:0007669"/>
    <property type="project" value="UniProtKB-SubCell"/>
</dbReference>
<evidence type="ECO:0000313" key="3">
    <source>
        <dbReference type="EMBL" id="CAL4073765.1"/>
    </source>
</evidence>
<dbReference type="PRINTS" id="PR02050">
    <property type="entry name" value="B14GALTRFASE"/>
</dbReference>
<reference evidence="3 4" key="1">
    <citation type="submission" date="2024-05" db="EMBL/GenBank/DDBJ databases">
        <authorList>
            <person name="Wallberg A."/>
        </authorList>
    </citation>
    <scope>NUCLEOTIDE SEQUENCE [LARGE SCALE GENOMIC DNA]</scope>
</reference>
<gene>
    <name evidence="3" type="ORF">MNOR_LOCUS9252</name>
</gene>
<feature type="domain" description="Galactosyltransferase N-terminal" evidence="2">
    <location>
        <begin position="193"/>
        <end position="323"/>
    </location>
</feature>
<keyword evidence="1" id="KW-0464">Manganese</keyword>
<dbReference type="GO" id="GO:0006688">
    <property type="term" value="P:glycosphingolipid biosynthetic process"/>
    <property type="evidence" value="ECO:0007669"/>
    <property type="project" value="TreeGrafter"/>
</dbReference>
<comment type="caution">
    <text evidence="3">The sequence shown here is derived from an EMBL/GenBank/DDBJ whole genome shotgun (WGS) entry which is preliminary data.</text>
</comment>
<keyword evidence="1" id="KW-0812">Transmembrane</keyword>
<comment type="cofactor">
    <cofactor evidence="1">
        <name>Mn(2+)</name>
        <dbReference type="ChEBI" id="CHEBI:29035"/>
    </cofactor>
</comment>
<dbReference type="SUPFAM" id="SSF53448">
    <property type="entry name" value="Nucleotide-diphospho-sugar transferases"/>
    <property type="match status" value="1"/>
</dbReference>
<dbReference type="Pfam" id="PF13733">
    <property type="entry name" value="Glyco_transf_7N"/>
    <property type="match status" value="1"/>
</dbReference>
<dbReference type="InterPro" id="IPR029044">
    <property type="entry name" value="Nucleotide-diphossugar_trans"/>
</dbReference>
<dbReference type="GO" id="GO:0033842">
    <property type="term" value="F:N-acetyl-beta-glucosaminyl-derivative 4-beta-N-acetylgalactosaminyltransferase activity"/>
    <property type="evidence" value="ECO:0007669"/>
    <property type="project" value="TreeGrafter"/>
</dbReference>
<feature type="non-terminal residue" evidence="3">
    <location>
        <position position="452"/>
    </location>
</feature>
<dbReference type="GO" id="GO:0005975">
    <property type="term" value="P:carbohydrate metabolic process"/>
    <property type="evidence" value="ECO:0007669"/>
    <property type="project" value="InterPro"/>
</dbReference>
<evidence type="ECO:0000313" key="4">
    <source>
        <dbReference type="Proteomes" id="UP001497623"/>
    </source>
</evidence>
<sequence length="452" mass="52154">MWLVTSRRHWPLGLRPWPLRSLMHTRDVWKRLLRPLITTGSKLLKPLMGCMLMTMVMLQIVQYNQQELGAEDYRKNLENSIMNDNIKLKALIDISENSMNEKYDSLDINHNSSEYVKIDFSNERTKQKHSVENSEAGISLNNEPSSVIKHILSVETEKVNKLLEIDISNDNANTFVDKEDKCKHLSEKFLQLCPAKPPGLKGPLHVLEEVTEVSSQVSSNVLLGGSSWPKDCIARYRVAIIVPYRDRDKQVLPFLQHMHGVLQRQQLNYTIFFVQQNGSELFNRAKLLNVGYSEARKAGSMGCYVFHDVDMLPENDHNLYHCTTMPRHLVVAASNKNYEYFRNRPISKGVGMGAQKVSGGKIWNLWFRSLAGPNGPAKDLWRPEATPGLSARMWQRNIGPPYGKEEEFGICEREKPIEQILYRNEHINLETLNNYWLKLKKHYVLYIIHGNI</sequence>
<evidence type="ECO:0000256" key="1">
    <source>
        <dbReference type="RuleBase" id="RU368121"/>
    </source>
</evidence>
<accession>A0AAV2Q763</accession>
<keyword evidence="1" id="KW-0325">Glycoprotein</keyword>
<keyword evidence="1" id="KW-0328">Glycosyltransferase</keyword>
<dbReference type="PANTHER" id="PTHR19300:SF57">
    <property type="entry name" value="BETA-1,4-N-ACETYLGALACTOSAMINYLTRANSFERASE"/>
    <property type="match status" value="1"/>
</dbReference>
<comment type="similarity">
    <text evidence="1">Belongs to the glycosyltransferase 7 family.</text>
</comment>
<dbReference type="GO" id="GO:0005794">
    <property type="term" value="C:Golgi apparatus"/>
    <property type="evidence" value="ECO:0007669"/>
    <property type="project" value="TreeGrafter"/>
</dbReference>
<name>A0AAV2Q763_MEGNR</name>
<dbReference type="InterPro" id="IPR003859">
    <property type="entry name" value="Galactosyl_T"/>
</dbReference>
<evidence type="ECO:0000259" key="2">
    <source>
        <dbReference type="Pfam" id="PF13733"/>
    </source>
</evidence>
<dbReference type="Gene3D" id="3.90.550.10">
    <property type="entry name" value="Spore Coat Polysaccharide Biosynthesis Protein SpsA, Chain A"/>
    <property type="match status" value="1"/>
</dbReference>
<dbReference type="Proteomes" id="UP001497623">
    <property type="component" value="Unassembled WGS sequence"/>
</dbReference>
<dbReference type="EMBL" id="CAXKWB010004445">
    <property type="protein sequence ID" value="CAL4073765.1"/>
    <property type="molecule type" value="Genomic_DNA"/>
</dbReference>
<dbReference type="AlphaFoldDB" id="A0AAV2Q763"/>
<dbReference type="EC" id="2.4.1.-" evidence="1"/>
<comment type="function">
    <text evidence="1">Catalyzes the transfer of galactose onto proteins or lipids.</text>
</comment>
<dbReference type="GO" id="GO:0046872">
    <property type="term" value="F:metal ion binding"/>
    <property type="evidence" value="ECO:0007669"/>
    <property type="project" value="UniProtKB-UniRule"/>
</dbReference>
<dbReference type="GO" id="GO:0008378">
    <property type="term" value="F:galactosyltransferase activity"/>
    <property type="evidence" value="ECO:0007669"/>
    <property type="project" value="TreeGrafter"/>
</dbReference>
<proteinExistence type="inferred from homology"/>
<keyword evidence="4" id="KW-1185">Reference proteome</keyword>
<dbReference type="PANTHER" id="PTHR19300">
    <property type="entry name" value="BETA-1,4-GALACTOSYLTRANSFERASE"/>
    <property type="match status" value="1"/>
</dbReference>
<keyword evidence="1" id="KW-0479">Metal-binding</keyword>
<keyword evidence="1" id="KW-0808">Transferase</keyword>
<comment type="pathway">
    <text evidence="1">Protein modification; protein glycosylation.</text>
</comment>
<comment type="subcellular location">
    <subcellularLocation>
        <location evidence="1">Membrane</location>
        <topology evidence="1">Single-pass type II membrane protein</topology>
    </subcellularLocation>
</comment>
<keyword evidence="1" id="KW-0735">Signal-anchor</keyword>